<sequence length="191" mass="20827">MSGNGGMVSSHEKPTKVTAVLVSVVVAMSLFLGSCTGRTDVPTAATPGSGDGAAQHDQNIRHGQEEKDADVDKTTHIEITVNESRKLNATFEDNATTRALIARMPFTITMDNLYSREMCHRYGHGALPVDDARDRGYEVGDISYWPPMGSLVFLYRQNGEIFEQQPIGHIDGDVSFFGDLDSAKVSFSVKE</sequence>
<protein>
    <recommendedName>
        <fullName evidence="2">Cyclophilin-like domain-containing protein</fullName>
    </recommendedName>
</protein>
<dbReference type="Gene3D" id="2.40.100.20">
    <property type="match status" value="1"/>
</dbReference>
<dbReference type="Proteomes" id="UP000029067">
    <property type="component" value="Unassembled WGS sequence"/>
</dbReference>
<comment type="caution">
    <text evidence="3">The sequence shown here is derived from an EMBL/GenBank/DDBJ whole genome shotgun (WGS) entry which is preliminary data.</text>
</comment>
<evidence type="ECO:0000313" key="4">
    <source>
        <dbReference type="Proteomes" id="UP000029067"/>
    </source>
</evidence>
<dbReference type="InterPro" id="IPR041183">
    <property type="entry name" value="Cyclophilin-like"/>
</dbReference>
<dbReference type="Pfam" id="PF18050">
    <property type="entry name" value="Cyclophil_like2"/>
    <property type="match status" value="1"/>
</dbReference>
<proteinExistence type="predicted"/>
<evidence type="ECO:0000313" key="3">
    <source>
        <dbReference type="EMBL" id="KFI62090.1"/>
    </source>
</evidence>
<dbReference type="EMBL" id="JGYV01000011">
    <property type="protein sequence ID" value="KFI62090.1"/>
    <property type="molecule type" value="Genomic_DNA"/>
</dbReference>
<evidence type="ECO:0000256" key="1">
    <source>
        <dbReference type="SAM" id="MobiDB-lite"/>
    </source>
</evidence>
<reference evidence="3 4" key="1">
    <citation type="submission" date="2014-03" db="EMBL/GenBank/DDBJ databases">
        <title>Genomics of Bifidobacteria.</title>
        <authorList>
            <person name="Ventura M."/>
            <person name="Milani C."/>
            <person name="Lugli G.A."/>
        </authorList>
    </citation>
    <scope>NUCLEOTIDE SEQUENCE [LARGE SCALE GENOMIC DNA]</scope>
    <source>
        <strain evidence="3 4">LMG 10738</strain>
    </source>
</reference>
<feature type="compositionally biased region" description="Basic and acidic residues" evidence="1">
    <location>
        <begin position="58"/>
        <end position="73"/>
    </location>
</feature>
<evidence type="ECO:0000259" key="2">
    <source>
        <dbReference type="Pfam" id="PF18050"/>
    </source>
</evidence>
<dbReference type="STRING" id="1688.BCUN_1406"/>
<keyword evidence="4" id="KW-1185">Reference proteome</keyword>
<name>A0A087ATJ0_9BIFI</name>
<feature type="region of interest" description="Disordered" evidence="1">
    <location>
        <begin position="42"/>
        <end position="73"/>
    </location>
</feature>
<gene>
    <name evidence="3" type="ORF">BCUN_1406</name>
</gene>
<dbReference type="AlphaFoldDB" id="A0A087ATJ0"/>
<dbReference type="SUPFAM" id="SSF50891">
    <property type="entry name" value="Cyclophilin-like"/>
    <property type="match status" value="1"/>
</dbReference>
<feature type="domain" description="Cyclophilin-like" evidence="2">
    <location>
        <begin position="81"/>
        <end position="185"/>
    </location>
</feature>
<dbReference type="eggNOG" id="COG4925">
    <property type="taxonomic scope" value="Bacteria"/>
</dbReference>
<accession>A0A087ATJ0</accession>
<organism evidence="3 4">
    <name type="scientific">Bifidobacterium cuniculi</name>
    <dbReference type="NCBI Taxonomy" id="1688"/>
    <lineage>
        <taxon>Bacteria</taxon>
        <taxon>Bacillati</taxon>
        <taxon>Actinomycetota</taxon>
        <taxon>Actinomycetes</taxon>
        <taxon>Bifidobacteriales</taxon>
        <taxon>Bifidobacteriaceae</taxon>
        <taxon>Bifidobacterium</taxon>
    </lineage>
</organism>
<dbReference type="InterPro" id="IPR029000">
    <property type="entry name" value="Cyclophilin-like_dom_sf"/>
</dbReference>
<dbReference type="RefSeq" id="WP_202961090.1">
    <property type="nucleotide sequence ID" value="NZ_JGYV01000011.1"/>
</dbReference>